<dbReference type="InParanoid" id="A0A1E1L6F4"/>
<keyword evidence="1" id="KW-1133">Transmembrane helix</keyword>
<evidence type="ECO:0000256" key="1">
    <source>
        <dbReference type="SAM" id="Phobius"/>
    </source>
</evidence>
<accession>A0A1E1L6F4</accession>
<keyword evidence="1" id="KW-0472">Membrane</keyword>
<dbReference type="EMBL" id="FJUW01000034">
    <property type="protein sequence ID" value="CZT05188.1"/>
    <property type="molecule type" value="Genomic_DNA"/>
</dbReference>
<protein>
    <submittedName>
        <fullName evidence="2">Uncharacterized protein</fullName>
    </submittedName>
</protein>
<evidence type="ECO:0000313" key="2">
    <source>
        <dbReference type="EMBL" id="CZT05188.1"/>
    </source>
</evidence>
<organism evidence="2 3">
    <name type="scientific">Rhynchosporium graminicola</name>
    <dbReference type="NCBI Taxonomy" id="2792576"/>
    <lineage>
        <taxon>Eukaryota</taxon>
        <taxon>Fungi</taxon>
        <taxon>Dikarya</taxon>
        <taxon>Ascomycota</taxon>
        <taxon>Pezizomycotina</taxon>
        <taxon>Leotiomycetes</taxon>
        <taxon>Helotiales</taxon>
        <taxon>Ploettnerulaceae</taxon>
        <taxon>Rhynchosporium</taxon>
    </lineage>
</organism>
<gene>
    <name evidence="2" type="ORF">RCO7_05353</name>
</gene>
<name>A0A1E1L6F4_9HELO</name>
<dbReference type="Proteomes" id="UP000178129">
    <property type="component" value="Unassembled WGS sequence"/>
</dbReference>
<comment type="caution">
    <text evidence="2">The sequence shown here is derived from an EMBL/GenBank/DDBJ whole genome shotgun (WGS) entry which is preliminary data.</text>
</comment>
<feature type="transmembrane region" description="Helical" evidence="1">
    <location>
        <begin position="128"/>
        <end position="150"/>
    </location>
</feature>
<reference evidence="3" key="1">
    <citation type="submission" date="2016-03" db="EMBL/GenBank/DDBJ databases">
        <authorList>
            <person name="Ploux O."/>
        </authorList>
    </citation>
    <scope>NUCLEOTIDE SEQUENCE [LARGE SCALE GENOMIC DNA]</scope>
    <source>
        <strain evidence="3">UK7</strain>
    </source>
</reference>
<sequence>MILSSPTPDTPSTVILAVPVPLPSLSSTSSALPPEFSSIGFMLTRQNGSAAPAAPTMLTSTSCPVLEIHDARTQATAWFAPFPPAKSESDVAMRGFPGPGHRRVKVTKPVLREPTIQMLEVSAMSKEWGIILVTFCGWQGLLYVICCLMMKQAGLQRSKESW</sequence>
<keyword evidence="1" id="KW-0812">Transmembrane</keyword>
<proteinExistence type="predicted"/>
<keyword evidence="3" id="KW-1185">Reference proteome</keyword>
<evidence type="ECO:0000313" key="3">
    <source>
        <dbReference type="Proteomes" id="UP000178129"/>
    </source>
</evidence>
<dbReference type="AlphaFoldDB" id="A0A1E1L6F4"/>